<dbReference type="GO" id="GO:0022625">
    <property type="term" value="C:cytosolic large ribosomal subunit"/>
    <property type="evidence" value="ECO:0007669"/>
    <property type="project" value="TreeGrafter"/>
</dbReference>
<evidence type="ECO:0000256" key="2">
    <source>
        <dbReference type="ARBA" id="ARBA00022980"/>
    </source>
</evidence>
<dbReference type="InterPro" id="IPR036049">
    <property type="entry name" value="Ribosomal_uL29_sf"/>
</dbReference>
<evidence type="ECO:0000256" key="4">
    <source>
        <dbReference type="ARBA" id="ARBA00035204"/>
    </source>
</evidence>
<evidence type="ECO:0000256" key="3">
    <source>
        <dbReference type="ARBA" id="ARBA00023274"/>
    </source>
</evidence>
<dbReference type="PANTHER" id="PTHR10916:SF0">
    <property type="entry name" value="LARGE RIBOSOMAL SUBUNIT PROTEIN UL29C"/>
    <property type="match status" value="1"/>
</dbReference>
<keyword evidence="2 5" id="KW-0689">Ribosomal protein</keyword>
<organism evidence="7">
    <name type="scientific">uncultured actinobacterium Rifle_16ft_4_minimus_550</name>
    <dbReference type="NCBI Taxonomy" id="1665149"/>
    <lineage>
        <taxon>Bacteria</taxon>
        <taxon>Bacillati</taxon>
        <taxon>Actinomycetota</taxon>
        <taxon>Actinomycetes</taxon>
        <taxon>marine Actinobacteria clade</taxon>
        <taxon>environmental samples</taxon>
    </lineage>
</organism>
<dbReference type="HAMAP" id="MF_00374">
    <property type="entry name" value="Ribosomal_uL29"/>
    <property type="match status" value="1"/>
</dbReference>
<dbReference type="EMBL" id="KT007039">
    <property type="protein sequence ID" value="AKQ04456.1"/>
    <property type="molecule type" value="Genomic_DNA"/>
</dbReference>
<dbReference type="InterPro" id="IPR001854">
    <property type="entry name" value="Ribosomal_uL29"/>
</dbReference>
<evidence type="ECO:0000256" key="1">
    <source>
        <dbReference type="ARBA" id="ARBA00009254"/>
    </source>
</evidence>
<proteinExistence type="inferred from homology"/>
<keyword evidence="3 5" id="KW-0687">Ribonucleoprotein</keyword>
<dbReference type="FunFam" id="1.10.287.310:FF:000001">
    <property type="entry name" value="50S ribosomal protein L29"/>
    <property type="match status" value="1"/>
</dbReference>
<sequence>MKPKEVRELNEEELEQKLKDSKVELFNLRFRLTTGQLDNALKVRWVKRDIARIFTVKRERELNPVAQKPKTETQKSKKSSSVVKSKQPKEPKEPKSKQPKQLKEPQSKQPKEST</sequence>
<dbReference type="SUPFAM" id="SSF46561">
    <property type="entry name" value="Ribosomal protein L29 (L29p)"/>
    <property type="match status" value="1"/>
</dbReference>
<evidence type="ECO:0000256" key="6">
    <source>
        <dbReference type="SAM" id="MobiDB-lite"/>
    </source>
</evidence>
<dbReference type="Pfam" id="PF00831">
    <property type="entry name" value="Ribosomal_L29"/>
    <property type="match status" value="1"/>
</dbReference>
<dbReference type="NCBIfam" id="TIGR00012">
    <property type="entry name" value="L29"/>
    <property type="match status" value="1"/>
</dbReference>
<reference evidence="7" key="1">
    <citation type="journal article" date="2015" name="ISME J.">
        <title>Aquifer environment selects for microbial species cohorts in sediment and groundwater.</title>
        <authorList>
            <person name="Hug L.A."/>
            <person name="Thomas B.C."/>
            <person name="Brown C.T."/>
            <person name="Frischkorn K.R."/>
            <person name="Williams K.H."/>
            <person name="Tringe S.G."/>
            <person name="Banfield J.F."/>
        </authorList>
    </citation>
    <scope>NUCLEOTIDE SEQUENCE</scope>
</reference>
<dbReference type="Gene3D" id="1.10.287.310">
    <property type="match status" value="1"/>
</dbReference>
<feature type="compositionally biased region" description="Basic and acidic residues" evidence="6">
    <location>
        <begin position="87"/>
        <end position="114"/>
    </location>
</feature>
<dbReference type="PANTHER" id="PTHR10916">
    <property type="entry name" value="60S RIBOSOMAL PROTEIN L35/50S RIBOSOMAL PROTEIN L29"/>
    <property type="match status" value="1"/>
</dbReference>
<evidence type="ECO:0000313" key="7">
    <source>
        <dbReference type="EMBL" id="AKQ04456.1"/>
    </source>
</evidence>
<comment type="similarity">
    <text evidence="1 5">Belongs to the universal ribosomal protein uL29 family.</text>
</comment>
<accession>A0A0H4T996</accession>
<evidence type="ECO:0000256" key="5">
    <source>
        <dbReference type="HAMAP-Rule" id="MF_00374"/>
    </source>
</evidence>
<dbReference type="GO" id="GO:0003735">
    <property type="term" value="F:structural constituent of ribosome"/>
    <property type="evidence" value="ECO:0007669"/>
    <property type="project" value="InterPro"/>
</dbReference>
<dbReference type="CDD" id="cd00427">
    <property type="entry name" value="Ribosomal_L29_HIP"/>
    <property type="match status" value="1"/>
</dbReference>
<dbReference type="AlphaFoldDB" id="A0A0H4T996"/>
<dbReference type="GO" id="GO:0006412">
    <property type="term" value="P:translation"/>
    <property type="evidence" value="ECO:0007669"/>
    <property type="project" value="UniProtKB-UniRule"/>
</dbReference>
<gene>
    <name evidence="5" type="primary">rpmC</name>
</gene>
<feature type="region of interest" description="Disordered" evidence="6">
    <location>
        <begin position="58"/>
        <end position="114"/>
    </location>
</feature>
<protein>
    <recommendedName>
        <fullName evidence="4 5">Large ribosomal subunit protein uL29</fullName>
    </recommendedName>
</protein>
<dbReference type="InterPro" id="IPR050063">
    <property type="entry name" value="Ribosomal_protein_uL29"/>
</dbReference>
<name>A0A0H4T996_9ACTN</name>